<evidence type="ECO:0008006" key="4">
    <source>
        <dbReference type="Google" id="ProtNLM"/>
    </source>
</evidence>
<comment type="caution">
    <text evidence="2">The sequence shown here is derived from an EMBL/GenBank/DDBJ whole genome shotgun (WGS) entry which is preliminary data.</text>
</comment>
<name>A0A151ZFJ0_TIELA</name>
<keyword evidence="3" id="KW-1185">Reference proteome</keyword>
<dbReference type="InParanoid" id="A0A151ZFJ0"/>
<keyword evidence="1" id="KW-1133">Transmembrane helix</keyword>
<protein>
    <recommendedName>
        <fullName evidence="4">Transmembrane protein</fullName>
    </recommendedName>
</protein>
<dbReference type="Proteomes" id="UP000076078">
    <property type="component" value="Unassembled WGS sequence"/>
</dbReference>
<reference evidence="2 3" key="1">
    <citation type="submission" date="2015-12" db="EMBL/GenBank/DDBJ databases">
        <title>Dictyostelia acquired genes for synthesis and detection of signals that induce cell-type specialization by lateral gene transfer from prokaryotes.</title>
        <authorList>
            <person name="Gloeckner G."/>
            <person name="Schaap P."/>
        </authorList>
    </citation>
    <scope>NUCLEOTIDE SEQUENCE [LARGE SCALE GENOMIC DNA]</scope>
    <source>
        <strain evidence="2 3">TK</strain>
    </source>
</reference>
<dbReference type="EMBL" id="LODT01000029">
    <property type="protein sequence ID" value="KYQ92741.1"/>
    <property type="molecule type" value="Genomic_DNA"/>
</dbReference>
<accession>A0A151ZFJ0</accession>
<feature type="transmembrane region" description="Helical" evidence="1">
    <location>
        <begin position="12"/>
        <end position="33"/>
    </location>
</feature>
<evidence type="ECO:0000313" key="2">
    <source>
        <dbReference type="EMBL" id="KYQ92741.1"/>
    </source>
</evidence>
<keyword evidence="1" id="KW-0812">Transmembrane</keyword>
<organism evidence="2 3">
    <name type="scientific">Tieghemostelium lacteum</name>
    <name type="common">Slime mold</name>
    <name type="synonym">Dictyostelium lacteum</name>
    <dbReference type="NCBI Taxonomy" id="361077"/>
    <lineage>
        <taxon>Eukaryota</taxon>
        <taxon>Amoebozoa</taxon>
        <taxon>Evosea</taxon>
        <taxon>Eumycetozoa</taxon>
        <taxon>Dictyostelia</taxon>
        <taxon>Dictyosteliales</taxon>
        <taxon>Raperosteliaceae</taxon>
        <taxon>Tieghemostelium</taxon>
    </lineage>
</organism>
<gene>
    <name evidence="2" type="ORF">DLAC_06745</name>
</gene>
<evidence type="ECO:0000313" key="3">
    <source>
        <dbReference type="Proteomes" id="UP000076078"/>
    </source>
</evidence>
<sequence>MNSDNSKQYRRDYSSVINTIILLMSISTIIYFYSIHFDLKGTSNPLTKVNNQTNNEVHSDFKLEKLKLNITIECHYRPIYKQGFIMFRLVYCDYKSPIDSRLKPIYHYSPIQQWYHIIIDCFYDFINILLHLIQMLLDYIFYGYEMEINEAIYPENYVFSSLKFDLQQQCMSTSETIIIQPIDTMADKTTLELPPIEDNNCTLYRYPYMKLIKPIIPNLQQLERDSTISKSMSK</sequence>
<dbReference type="AlphaFoldDB" id="A0A151ZFJ0"/>
<proteinExistence type="predicted"/>
<evidence type="ECO:0000256" key="1">
    <source>
        <dbReference type="SAM" id="Phobius"/>
    </source>
</evidence>
<keyword evidence="1" id="KW-0472">Membrane</keyword>